<accession>A0ABM7Y104</accession>
<proteinExistence type="predicted"/>
<dbReference type="EMBL" id="AP025637">
    <property type="protein sequence ID" value="BDG71439.1"/>
    <property type="molecule type" value="Genomic_DNA"/>
</dbReference>
<sequence length="147" mass="16421">MDILIRVLAWGVAMLAANLGAAYVWRTYFVPDWGGASRELAGDLSAFDERLQREIAAYNANLRVFSTPQTEALGASLSGRTVLTRFMMNRFVAPGERAELAARLRERHYREVCPRQGLALRAGYRFVYSYADIVGGEIRIVLSANDC</sequence>
<protein>
    <submittedName>
        <fullName evidence="1">Uncharacterized protein</fullName>
    </submittedName>
</protein>
<dbReference type="Proteomes" id="UP000831327">
    <property type="component" value="Chromosome"/>
</dbReference>
<organism evidence="1 2">
    <name type="scientific">Roseomonas fluvialis</name>
    <dbReference type="NCBI Taxonomy" id="1750527"/>
    <lineage>
        <taxon>Bacteria</taxon>
        <taxon>Pseudomonadati</taxon>
        <taxon>Pseudomonadota</taxon>
        <taxon>Alphaproteobacteria</taxon>
        <taxon>Acetobacterales</taxon>
        <taxon>Roseomonadaceae</taxon>
        <taxon>Roseomonas</taxon>
    </lineage>
</organism>
<name>A0ABM7Y104_9PROT</name>
<reference evidence="1 2" key="1">
    <citation type="journal article" date="2016" name="Microbes Environ.">
        <title>Phylogenetically diverse aerobic anoxygenic phototrophic bacteria isolated from epilithic biofilms in Tama river, Japan.</title>
        <authorList>
            <person name="Hirose S."/>
            <person name="Matsuura K."/>
            <person name="Haruta S."/>
        </authorList>
    </citation>
    <scope>NUCLEOTIDE SEQUENCE [LARGE SCALE GENOMIC DNA]</scope>
    <source>
        <strain evidence="1 2">S08</strain>
    </source>
</reference>
<keyword evidence="2" id="KW-1185">Reference proteome</keyword>
<evidence type="ECO:0000313" key="2">
    <source>
        <dbReference type="Proteomes" id="UP000831327"/>
    </source>
</evidence>
<evidence type="ECO:0000313" key="1">
    <source>
        <dbReference type="EMBL" id="BDG71439.1"/>
    </source>
</evidence>
<gene>
    <name evidence="1" type="ORF">Rmf_13680</name>
</gene>
<dbReference type="RefSeq" id="WP_244458714.1">
    <property type="nucleotide sequence ID" value="NZ_AP025637.1"/>
</dbReference>